<evidence type="ECO:0000256" key="8">
    <source>
        <dbReference type="RuleBase" id="RU363032"/>
    </source>
</evidence>
<evidence type="ECO:0000256" key="5">
    <source>
        <dbReference type="ARBA" id="ARBA00023136"/>
    </source>
</evidence>
<evidence type="ECO:0000256" key="7">
    <source>
        <dbReference type="ARBA" id="ARBA00035652"/>
    </source>
</evidence>
<dbReference type="PROSITE" id="PS50928">
    <property type="entry name" value="ABC_TM1"/>
    <property type="match status" value="1"/>
</dbReference>
<evidence type="ECO:0000313" key="11">
    <source>
        <dbReference type="Proteomes" id="UP001314241"/>
    </source>
</evidence>
<organism evidence="10 11">
    <name type="scientific">Eupransor demetentiae</name>
    <dbReference type="NCBI Taxonomy" id="3109584"/>
    <lineage>
        <taxon>Bacteria</taxon>
        <taxon>Bacillati</taxon>
        <taxon>Bacillota</taxon>
        <taxon>Bacilli</taxon>
        <taxon>Lactobacillales</taxon>
        <taxon>Lactobacillaceae</taxon>
        <taxon>Eupransor</taxon>
    </lineage>
</organism>
<comment type="similarity">
    <text evidence="7">In the N-terminal section; belongs to the binding-protein-dependent transport system permease family.</text>
</comment>
<keyword evidence="11" id="KW-1185">Reference proteome</keyword>
<comment type="caution">
    <text evidence="10">The sequence shown here is derived from an EMBL/GenBank/DDBJ whole genome shotgun (WGS) entry which is preliminary data.</text>
</comment>
<evidence type="ECO:0000313" key="10">
    <source>
        <dbReference type="EMBL" id="CAK8053554.1"/>
    </source>
</evidence>
<evidence type="ECO:0000259" key="9">
    <source>
        <dbReference type="PROSITE" id="PS50928"/>
    </source>
</evidence>
<evidence type="ECO:0000256" key="4">
    <source>
        <dbReference type="ARBA" id="ARBA00022989"/>
    </source>
</evidence>
<dbReference type="Gene3D" id="1.10.3720.10">
    <property type="entry name" value="MetI-like"/>
    <property type="match status" value="1"/>
</dbReference>
<feature type="transmembrane region" description="Helical" evidence="8">
    <location>
        <begin position="20"/>
        <end position="45"/>
    </location>
</feature>
<dbReference type="InterPro" id="IPR051204">
    <property type="entry name" value="ABC_transp_perm/SBD"/>
</dbReference>
<dbReference type="Pfam" id="PF00528">
    <property type="entry name" value="BPD_transp_1"/>
    <property type="match status" value="1"/>
</dbReference>
<evidence type="ECO:0000256" key="1">
    <source>
        <dbReference type="ARBA" id="ARBA00004141"/>
    </source>
</evidence>
<name>A0ABM9N345_9LACO</name>
<dbReference type="InterPro" id="IPR000515">
    <property type="entry name" value="MetI-like"/>
</dbReference>
<evidence type="ECO:0000256" key="3">
    <source>
        <dbReference type="ARBA" id="ARBA00022692"/>
    </source>
</evidence>
<dbReference type="InterPro" id="IPR035906">
    <property type="entry name" value="MetI-like_sf"/>
</dbReference>
<dbReference type="Gene3D" id="3.40.190.10">
    <property type="entry name" value="Periplasmic binding protein-like II"/>
    <property type="match status" value="1"/>
</dbReference>
<comment type="similarity">
    <text evidence="8">Belongs to the binding-protein-dependent transport system permease family.</text>
</comment>
<evidence type="ECO:0000256" key="2">
    <source>
        <dbReference type="ARBA" id="ARBA00022448"/>
    </source>
</evidence>
<gene>
    <name evidence="10" type="ORF">R54876_GBNLAHCA_00110</name>
</gene>
<keyword evidence="2 8" id="KW-0813">Transport</keyword>
<dbReference type="RefSeq" id="WP_349641118.1">
    <property type="nucleotide sequence ID" value="NZ_CAWVOH010000001.1"/>
</dbReference>
<dbReference type="PANTHER" id="PTHR30177:SF4">
    <property type="entry name" value="OSMOPROTECTANT IMPORT PERMEASE PROTEIN OSMW"/>
    <property type="match status" value="1"/>
</dbReference>
<keyword evidence="3 8" id="KW-0812">Transmembrane</keyword>
<evidence type="ECO:0000256" key="6">
    <source>
        <dbReference type="ARBA" id="ARBA00035642"/>
    </source>
</evidence>
<dbReference type="Proteomes" id="UP001314241">
    <property type="component" value="Unassembled WGS sequence"/>
</dbReference>
<dbReference type="CDD" id="cd13610">
    <property type="entry name" value="PBP2_ChoS"/>
    <property type="match status" value="1"/>
</dbReference>
<feature type="transmembrane region" description="Helical" evidence="8">
    <location>
        <begin position="153"/>
        <end position="173"/>
    </location>
</feature>
<dbReference type="PANTHER" id="PTHR30177">
    <property type="entry name" value="GLYCINE BETAINE/L-PROLINE TRANSPORT SYSTEM PERMEASE PROTEIN PROW"/>
    <property type="match status" value="1"/>
</dbReference>
<dbReference type="SUPFAM" id="SSF161098">
    <property type="entry name" value="MetI-like"/>
    <property type="match status" value="1"/>
</dbReference>
<keyword evidence="5 8" id="KW-0472">Membrane</keyword>
<feature type="domain" description="ABC transmembrane type-1" evidence="9">
    <location>
        <begin position="19"/>
        <end position="198"/>
    </location>
</feature>
<keyword evidence="4 8" id="KW-1133">Transmembrane helix</keyword>
<accession>A0ABM9N345</accession>
<feature type="transmembrane region" description="Helical" evidence="8">
    <location>
        <begin position="210"/>
        <end position="229"/>
    </location>
</feature>
<sequence length="505" mass="55194">MNNFMNYINENGSAIGKALLQHISLSFVSLMITMVIAIPLAIFLMRYPKVGEAVQQLAGVIQTLPSLAILGLLIPFVGIGTVPAVIALVLYAIMPIFSNTYAGLTGIDPELKEAAEAFGLSGPFKLFRIYLPLALPMILTGIRLAMVMIIGTATLAALIGGGGLGTYILLGIQTNNNNALLVGALLSAILALLASYLLKILSKLSFKKLGIGLVALLIILGGFYGWQAWSNSQSQTITIAGKMGGEPEILINMYKDVIEADDSHTEVKLKPNFGGTSFLFGALRSGKIDIYPEFTGTVLQSLVKGDGQVAHNPERAYQAARQSLNKQFNLDYLAPMAYQNGYALTVRASDAKQYQLKSIADLAKYPQFKAGFDPDFYQQKDGYPGLKEKYHLDFTNVKTMEPALRYEALNNGQLDVTDAYTTDPQIKQYHLVVLKDSDGFFPPYQAAPLMSHSFARKHPRAVKALDKLKGKVTTEQMQAMNYKVTVLHQKAADVAKEFLQQEHLI</sequence>
<dbReference type="InterPro" id="IPR058089">
    <property type="entry name" value="EgtUBC_SBD"/>
</dbReference>
<protein>
    <submittedName>
        <fullName evidence="10">Periplasmic glycine betaine/choline-binding (Lipo)protein of an ABC-type transport system (Osmoprotectant binding protein) (OsmF)</fullName>
    </submittedName>
</protein>
<feature type="transmembrane region" description="Helical" evidence="8">
    <location>
        <begin position="179"/>
        <end position="198"/>
    </location>
</feature>
<proteinExistence type="inferred from homology"/>
<dbReference type="SUPFAM" id="SSF53850">
    <property type="entry name" value="Periplasmic binding protein-like II"/>
    <property type="match status" value="1"/>
</dbReference>
<feature type="transmembrane region" description="Helical" evidence="8">
    <location>
        <begin position="66"/>
        <end position="94"/>
    </location>
</feature>
<comment type="subcellular location">
    <subcellularLocation>
        <location evidence="8">Cell membrane</location>
        <topology evidence="8">Multi-pass membrane protein</topology>
    </subcellularLocation>
    <subcellularLocation>
        <location evidence="1">Membrane</location>
        <topology evidence="1">Multi-pass membrane protein</topology>
    </subcellularLocation>
</comment>
<dbReference type="CDD" id="cd06261">
    <property type="entry name" value="TM_PBP2"/>
    <property type="match status" value="1"/>
</dbReference>
<comment type="similarity">
    <text evidence="6">In the C-terminal section; belongs to the OsmX family.</text>
</comment>
<reference evidence="10 11" key="1">
    <citation type="submission" date="2024-01" db="EMBL/GenBank/DDBJ databases">
        <authorList>
            <person name="Botero Cardona J."/>
        </authorList>
    </citation>
    <scope>NUCLEOTIDE SEQUENCE [LARGE SCALE GENOMIC DNA]</scope>
    <source>
        <strain evidence="10 11">LMG 33000</strain>
    </source>
</reference>
<dbReference type="Pfam" id="PF04069">
    <property type="entry name" value="OpuAC"/>
    <property type="match status" value="1"/>
</dbReference>
<dbReference type="Gene3D" id="3.40.190.120">
    <property type="entry name" value="Osmoprotection protein (prox), domain 2"/>
    <property type="match status" value="1"/>
</dbReference>
<dbReference type="InterPro" id="IPR007210">
    <property type="entry name" value="ABC_Gly_betaine_transp_sub-bd"/>
</dbReference>
<dbReference type="EMBL" id="CAWVOH010000001">
    <property type="protein sequence ID" value="CAK8053554.1"/>
    <property type="molecule type" value="Genomic_DNA"/>
</dbReference>